<organism evidence="3 4">
    <name type="scientific">Homarus americanus</name>
    <name type="common">American lobster</name>
    <dbReference type="NCBI Taxonomy" id="6706"/>
    <lineage>
        <taxon>Eukaryota</taxon>
        <taxon>Metazoa</taxon>
        <taxon>Ecdysozoa</taxon>
        <taxon>Arthropoda</taxon>
        <taxon>Crustacea</taxon>
        <taxon>Multicrustacea</taxon>
        <taxon>Malacostraca</taxon>
        <taxon>Eumalacostraca</taxon>
        <taxon>Eucarida</taxon>
        <taxon>Decapoda</taxon>
        <taxon>Pleocyemata</taxon>
        <taxon>Astacidea</taxon>
        <taxon>Nephropoidea</taxon>
        <taxon>Nephropidae</taxon>
        <taxon>Homarus</taxon>
    </lineage>
</organism>
<feature type="compositionally biased region" description="Basic and acidic residues" evidence="1">
    <location>
        <begin position="145"/>
        <end position="157"/>
    </location>
</feature>
<evidence type="ECO:0000259" key="2">
    <source>
        <dbReference type="Pfam" id="PF13837"/>
    </source>
</evidence>
<dbReference type="InterPro" id="IPR044822">
    <property type="entry name" value="Myb_DNA-bind_4"/>
</dbReference>
<sequence>MSIGKVYQKWSRDMVHLLLSEIRHLWPKFRNKKYTMKMLYEDASTKLREYGYEVSAYRVEKKWHNLASTYRNVLNKMHNYGEESITRRHEYFEAMHELMGNMNAVRQKSSVSPLEEMLPGTSQTRSSSPLSPASTLASPPSSPEPSRKRIRTDEHSSPKIILIPAVQNHDQVYPEQSVPIQTQVKGHIKQQIIDDAEEQESRREWREWKRQQELINVQREGNRVLENIDNNLVAIRKSLDFIVQKLSNQG</sequence>
<dbReference type="AlphaFoldDB" id="A0A8J5K7K1"/>
<proteinExistence type="predicted"/>
<feature type="compositionally biased region" description="Low complexity" evidence="1">
    <location>
        <begin position="124"/>
        <end position="139"/>
    </location>
</feature>
<gene>
    <name evidence="3" type="primary">Msantd-L2</name>
    <name evidence="3" type="ORF">Hamer_G021169</name>
</gene>
<reference evidence="3" key="1">
    <citation type="journal article" date="2021" name="Sci. Adv.">
        <title>The American lobster genome reveals insights on longevity, neural, and immune adaptations.</title>
        <authorList>
            <person name="Polinski J.M."/>
            <person name="Zimin A.V."/>
            <person name="Clark K.F."/>
            <person name="Kohn A.B."/>
            <person name="Sadowski N."/>
            <person name="Timp W."/>
            <person name="Ptitsyn A."/>
            <person name="Khanna P."/>
            <person name="Romanova D.Y."/>
            <person name="Williams P."/>
            <person name="Greenwood S.J."/>
            <person name="Moroz L.L."/>
            <person name="Walt D.R."/>
            <person name="Bodnar A.G."/>
        </authorList>
    </citation>
    <scope>NUCLEOTIDE SEQUENCE</scope>
    <source>
        <strain evidence="3">GMGI-L3</strain>
    </source>
</reference>
<dbReference type="Proteomes" id="UP000747542">
    <property type="component" value="Unassembled WGS sequence"/>
</dbReference>
<comment type="caution">
    <text evidence="3">The sequence shown here is derived from an EMBL/GenBank/DDBJ whole genome shotgun (WGS) entry which is preliminary data.</text>
</comment>
<evidence type="ECO:0000313" key="4">
    <source>
        <dbReference type="Proteomes" id="UP000747542"/>
    </source>
</evidence>
<dbReference type="Pfam" id="PF13837">
    <property type="entry name" value="Myb_DNA-bind_4"/>
    <property type="match status" value="1"/>
</dbReference>
<feature type="region of interest" description="Disordered" evidence="1">
    <location>
        <begin position="108"/>
        <end position="158"/>
    </location>
</feature>
<dbReference type="EMBL" id="JAHLQT010013493">
    <property type="protein sequence ID" value="KAG7170791.1"/>
    <property type="molecule type" value="Genomic_DNA"/>
</dbReference>
<accession>A0A8J5K7K1</accession>
<name>A0A8J5K7K1_HOMAM</name>
<evidence type="ECO:0000313" key="3">
    <source>
        <dbReference type="EMBL" id="KAG7170791.1"/>
    </source>
</evidence>
<protein>
    <submittedName>
        <fullName evidence="3">Putative Myb/SANT-like DNA-binding domain-containing protein 2</fullName>
    </submittedName>
</protein>
<dbReference type="OrthoDB" id="6723674at2759"/>
<keyword evidence="4" id="KW-1185">Reference proteome</keyword>
<feature type="domain" description="Myb/SANT-like DNA-binding" evidence="2">
    <location>
        <begin position="8"/>
        <end position="98"/>
    </location>
</feature>
<evidence type="ECO:0000256" key="1">
    <source>
        <dbReference type="SAM" id="MobiDB-lite"/>
    </source>
</evidence>
<dbReference type="GO" id="GO:0003677">
    <property type="term" value="F:DNA binding"/>
    <property type="evidence" value="ECO:0007669"/>
    <property type="project" value="UniProtKB-KW"/>
</dbReference>
<keyword evidence="3" id="KW-0238">DNA-binding</keyword>